<evidence type="ECO:0000313" key="3">
    <source>
        <dbReference type="Proteomes" id="UP000673383"/>
    </source>
</evidence>
<feature type="chain" id="PRO_5034240069" description="Twin-arginine translocation signal domain-containing protein" evidence="1">
    <location>
        <begin position="32"/>
        <end position="197"/>
    </location>
</feature>
<comment type="caution">
    <text evidence="2">The sequence shown here is derived from an EMBL/GenBank/DDBJ whole genome shotgun (WGS) entry which is preliminary data.</text>
</comment>
<protein>
    <recommendedName>
        <fullName evidence="4">Twin-arginine translocation signal domain-containing protein</fullName>
    </recommendedName>
</protein>
<keyword evidence="1" id="KW-0732">Signal</keyword>
<dbReference type="AlphaFoldDB" id="A0A8I1YCZ6"/>
<evidence type="ECO:0000313" key="2">
    <source>
        <dbReference type="EMBL" id="MBP1297482.1"/>
    </source>
</evidence>
<dbReference type="Proteomes" id="UP000673383">
    <property type="component" value="Unassembled WGS sequence"/>
</dbReference>
<accession>A0A8I1YCZ6</accession>
<evidence type="ECO:0008006" key="4">
    <source>
        <dbReference type="Google" id="ProtNLM"/>
    </source>
</evidence>
<gene>
    <name evidence="2" type="ORF">JOH49_007235</name>
</gene>
<dbReference type="RefSeq" id="WP_209945256.1">
    <property type="nucleotide sequence ID" value="NZ_JAFICZ010000001.1"/>
</dbReference>
<dbReference type="InterPro" id="IPR006311">
    <property type="entry name" value="TAT_signal"/>
</dbReference>
<name>A0A8I1YCZ6_BRAEL</name>
<proteinExistence type="predicted"/>
<reference evidence="2" key="1">
    <citation type="submission" date="2021-02" db="EMBL/GenBank/DDBJ databases">
        <title>Genomic Encyclopedia of Type Strains, Phase IV (KMG-V): Genome sequencing to study the core and pangenomes of soil and plant-associated prokaryotes.</title>
        <authorList>
            <person name="Whitman W."/>
        </authorList>
    </citation>
    <scope>NUCLEOTIDE SEQUENCE</scope>
    <source>
        <strain evidence="2">USDA 406</strain>
    </source>
</reference>
<evidence type="ECO:0000256" key="1">
    <source>
        <dbReference type="SAM" id="SignalP"/>
    </source>
</evidence>
<dbReference type="EMBL" id="JAFICZ010000001">
    <property type="protein sequence ID" value="MBP1297482.1"/>
    <property type="molecule type" value="Genomic_DNA"/>
</dbReference>
<feature type="signal peptide" evidence="1">
    <location>
        <begin position="1"/>
        <end position="31"/>
    </location>
</feature>
<dbReference type="PROSITE" id="PS51318">
    <property type="entry name" value="TAT"/>
    <property type="match status" value="1"/>
</dbReference>
<sequence>MSQAKTTNTTSRRRFLAGAAVTAVVPTTAVAAAQGADPIFALIKAHREAAKVSRKAAEEQCRREQILIDEGIGLCPFAVITFGGRPATMHSHAQIDNFKTISERQRAKAHADLDAALKRYGEIFGDAEKIADAAYKADCEALDRLLSTVPTSPVGLHALLSYLVEEIDDIEFQLRDECRVEMLMVTVRDALLAGRAA</sequence>
<organism evidence="2 3">
    <name type="scientific">Bradyrhizobium elkanii</name>
    <dbReference type="NCBI Taxonomy" id="29448"/>
    <lineage>
        <taxon>Bacteria</taxon>
        <taxon>Pseudomonadati</taxon>
        <taxon>Pseudomonadota</taxon>
        <taxon>Alphaproteobacteria</taxon>
        <taxon>Hyphomicrobiales</taxon>
        <taxon>Nitrobacteraceae</taxon>
        <taxon>Bradyrhizobium</taxon>
    </lineage>
</organism>